<evidence type="ECO:0000313" key="3">
    <source>
        <dbReference type="EMBL" id="CAL1535015.1"/>
    </source>
</evidence>
<evidence type="ECO:0000256" key="1">
    <source>
        <dbReference type="SAM" id="SignalP"/>
    </source>
</evidence>
<dbReference type="Pfam" id="PF00059">
    <property type="entry name" value="Lectin_C"/>
    <property type="match status" value="1"/>
</dbReference>
<keyword evidence="1" id="KW-0732">Signal</keyword>
<dbReference type="PROSITE" id="PS50041">
    <property type="entry name" value="C_TYPE_LECTIN_2"/>
    <property type="match status" value="1"/>
</dbReference>
<dbReference type="InterPro" id="IPR001304">
    <property type="entry name" value="C-type_lectin-like"/>
</dbReference>
<gene>
    <name evidence="3" type="ORF">GSLYS_00008975001</name>
</gene>
<dbReference type="Pfam" id="PF00024">
    <property type="entry name" value="PAN_1"/>
    <property type="match status" value="1"/>
</dbReference>
<dbReference type="InterPro" id="IPR003609">
    <property type="entry name" value="Pan_app"/>
</dbReference>
<protein>
    <recommendedName>
        <fullName evidence="2">C-type lectin domain-containing protein</fullName>
    </recommendedName>
</protein>
<dbReference type="InterPro" id="IPR016187">
    <property type="entry name" value="CTDL_fold"/>
</dbReference>
<dbReference type="Proteomes" id="UP001497497">
    <property type="component" value="Unassembled WGS sequence"/>
</dbReference>
<dbReference type="SUPFAM" id="SSF56436">
    <property type="entry name" value="C-type lectin-like"/>
    <property type="match status" value="1"/>
</dbReference>
<dbReference type="Gene3D" id="3.10.100.10">
    <property type="entry name" value="Mannose-Binding Protein A, subunit A"/>
    <property type="match status" value="1"/>
</dbReference>
<keyword evidence="4" id="KW-1185">Reference proteome</keyword>
<dbReference type="InterPro" id="IPR016186">
    <property type="entry name" value="C-type_lectin-like/link_sf"/>
</dbReference>
<reference evidence="3 4" key="1">
    <citation type="submission" date="2024-04" db="EMBL/GenBank/DDBJ databases">
        <authorList>
            <consortium name="Genoscope - CEA"/>
            <person name="William W."/>
        </authorList>
    </citation>
    <scope>NUCLEOTIDE SEQUENCE [LARGE SCALE GENOMIC DNA]</scope>
</reference>
<feature type="chain" id="PRO_5043853129" description="C-type lectin domain-containing protein" evidence="1">
    <location>
        <begin position="21"/>
        <end position="253"/>
    </location>
</feature>
<name>A0AAV2HNG6_LYMST</name>
<dbReference type="CDD" id="cd00037">
    <property type="entry name" value="CLECT"/>
    <property type="match status" value="1"/>
</dbReference>
<organism evidence="3 4">
    <name type="scientific">Lymnaea stagnalis</name>
    <name type="common">Great pond snail</name>
    <name type="synonym">Helix stagnalis</name>
    <dbReference type="NCBI Taxonomy" id="6523"/>
    <lineage>
        <taxon>Eukaryota</taxon>
        <taxon>Metazoa</taxon>
        <taxon>Spiralia</taxon>
        <taxon>Lophotrochozoa</taxon>
        <taxon>Mollusca</taxon>
        <taxon>Gastropoda</taxon>
        <taxon>Heterobranchia</taxon>
        <taxon>Euthyneura</taxon>
        <taxon>Panpulmonata</taxon>
        <taxon>Hygrophila</taxon>
        <taxon>Lymnaeoidea</taxon>
        <taxon>Lymnaeidae</taxon>
        <taxon>Lymnaea</taxon>
    </lineage>
</organism>
<dbReference type="EMBL" id="CAXITT010000188">
    <property type="protein sequence ID" value="CAL1535015.1"/>
    <property type="molecule type" value="Genomic_DNA"/>
</dbReference>
<feature type="signal peptide" evidence="1">
    <location>
        <begin position="1"/>
        <end position="20"/>
    </location>
</feature>
<comment type="caution">
    <text evidence="3">The sequence shown here is derived from an EMBL/GenBank/DDBJ whole genome shotgun (WGS) entry which is preliminary data.</text>
</comment>
<dbReference type="AlphaFoldDB" id="A0AAV2HNG6"/>
<accession>A0AAV2HNG6</accession>
<proteinExistence type="predicted"/>
<evidence type="ECO:0000313" key="4">
    <source>
        <dbReference type="Proteomes" id="UP001497497"/>
    </source>
</evidence>
<sequence length="253" mass="27952">MVIFVTAAFLLVLSPDHVTGRSQNDTGLFRKVAESYTGYEYLSVNVTDARSLTTCATSCLRTDDCTGYVFDAGQAVCQLVAEFCGGSVYKPTGDGQLYTLKQVCPTSSGYHYVDLVTVCEFCLRLSSDLDLLVNYQGARNACNADGGTLLHFEDVLEYDLQKLLEYIQVPDTSDTASNDRFWLGINSLLSPGQLTWDESGTPLTEEEVNNLPWNTDAQIPMDVPVCLYLTNYFQEVTTGKCDETMNYVCMVAI</sequence>
<feature type="domain" description="C-type lectin" evidence="2">
    <location>
        <begin position="122"/>
        <end position="250"/>
    </location>
</feature>
<evidence type="ECO:0000259" key="2">
    <source>
        <dbReference type="PROSITE" id="PS50041"/>
    </source>
</evidence>